<accession>F4RCA6</accession>
<dbReference type="HOGENOM" id="CLU_052066_0_0_1"/>
<feature type="compositionally biased region" description="Polar residues" evidence="1">
    <location>
        <begin position="313"/>
        <end position="322"/>
    </location>
</feature>
<keyword evidence="3" id="KW-1185">Reference proteome</keyword>
<dbReference type="KEGG" id="mlr:MELLADRAFT_95152"/>
<feature type="compositionally biased region" description="Basic and acidic residues" evidence="1">
    <location>
        <begin position="14"/>
        <end position="23"/>
    </location>
</feature>
<organism evidence="3">
    <name type="scientific">Melampsora larici-populina (strain 98AG31 / pathotype 3-4-7)</name>
    <name type="common">Poplar leaf rust fungus</name>
    <dbReference type="NCBI Taxonomy" id="747676"/>
    <lineage>
        <taxon>Eukaryota</taxon>
        <taxon>Fungi</taxon>
        <taxon>Dikarya</taxon>
        <taxon>Basidiomycota</taxon>
        <taxon>Pucciniomycotina</taxon>
        <taxon>Pucciniomycetes</taxon>
        <taxon>Pucciniales</taxon>
        <taxon>Melampsoraceae</taxon>
        <taxon>Melampsora</taxon>
    </lineage>
</organism>
<feature type="region of interest" description="Disordered" evidence="1">
    <location>
        <begin position="285"/>
        <end position="385"/>
    </location>
</feature>
<gene>
    <name evidence="2" type="ORF">MELLADRAFT_95152</name>
</gene>
<dbReference type="GeneID" id="18937155"/>
<evidence type="ECO:0000313" key="2">
    <source>
        <dbReference type="EMBL" id="EGG09704.1"/>
    </source>
</evidence>
<feature type="compositionally biased region" description="Basic and acidic residues" evidence="1">
    <location>
        <begin position="343"/>
        <end position="357"/>
    </location>
</feature>
<reference evidence="3" key="1">
    <citation type="journal article" date="2011" name="Proc. Natl. Acad. Sci. U.S.A.">
        <title>Obligate biotrophy features unraveled by the genomic analysis of rust fungi.</title>
        <authorList>
            <person name="Duplessis S."/>
            <person name="Cuomo C.A."/>
            <person name="Lin Y.-C."/>
            <person name="Aerts A."/>
            <person name="Tisserant E."/>
            <person name="Veneault-Fourrey C."/>
            <person name="Joly D.L."/>
            <person name="Hacquard S."/>
            <person name="Amselem J."/>
            <person name="Cantarel B.L."/>
            <person name="Chiu R."/>
            <person name="Coutinho P.M."/>
            <person name="Feau N."/>
            <person name="Field M."/>
            <person name="Frey P."/>
            <person name="Gelhaye E."/>
            <person name="Goldberg J."/>
            <person name="Grabherr M.G."/>
            <person name="Kodira C.D."/>
            <person name="Kohler A."/>
            <person name="Kuees U."/>
            <person name="Lindquist E.A."/>
            <person name="Lucas S.M."/>
            <person name="Mago R."/>
            <person name="Mauceli E."/>
            <person name="Morin E."/>
            <person name="Murat C."/>
            <person name="Pangilinan J.L."/>
            <person name="Park R."/>
            <person name="Pearson M."/>
            <person name="Quesneville H."/>
            <person name="Rouhier N."/>
            <person name="Sakthikumar S."/>
            <person name="Salamov A.A."/>
            <person name="Schmutz J."/>
            <person name="Selles B."/>
            <person name="Shapiro H."/>
            <person name="Tanguay P."/>
            <person name="Tuskan G.A."/>
            <person name="Henrissat B."/>
            <person name="Van de Peer Y."/>
            <person name="Rouze P."/>
            <person name="Ellis J.G."/>
            <person name="Dodds P.N."/>
            <person name="Schein J.E."/>
            <person name="Zhong S."/>
            <person name="Hamelin R.C."/>
            <person name="Grigoriev I.V."/>
            <person name="Szabo L.J."/>
            <person name="Martin F."/>
        </authorList>
    </citation>
    <scope>NUCLEOTIDE SEQUENCE [LARGE SCALE GENOMIC DNA]</scope>
    <source>
        <strain evidence="3">98AG31 / pathotype 3-4-7</strain>
    </source>
</reference>
<dbReference type="VEuPathDB" id="FungiDB:MELLADRAFT_95152"/>
<dbReference type="Proteomes" id="UP000001072">
    <property type="component" value="Unassembled WGS sequence"/>
</dbReference>
<dbReference type="EMBL" id="GL883096">
    <property type="protein sequence ID" value="EGG09704.1"/>
    <property type="molecule type" value="Genomic_DNA"/>
</dbReference>
<dbReference type="AlphaFoldDB" id="F4RCA6"/>
<dbReference type="InParanoid" id="F4RCA6"/>
<sequence length="385" mass="44634">MEDNLIFDEDIVFEGDHSEESDKSSSSSIKIDDTKKEKDSQTMSIELAKMALAMGNTKLVEQFLKSLENASDETAAISNINPLKNYKSGQVSTSQLRAFTSYWDTHLKKLDIHLKLTIFNDKWIELDQMVNGNNTSSKKKDKPTGHPAKSEWWLSFADWTRAKTLMLKYLRDTYHHDPFADDLEKHFERVENFGLRHGWVTAFRYDIMVRTDVLCNRVNGAPGDPKVLRENFLEDAKARTDLLKDGRILLLDDPYAKGNAKERFSPITGKKYPDSVDHDSAELNEFDVDQNESNDYLKPPSVNRNESFKKQDNYNQSGNYQMNNRRNNRGKFRRDRSPGPYQRYDRPNDKEVFDPKGKGKQTNKSQWYKKPDDFPRASTSKDNQT</sequence>
<protein>
    <submittedName>
        <fullName evidence="2">Uncharacterized protein</fullName>
    </submittedName>
</protein>
<evidence type="ECO:0000256" key="1">
    <source>
        <dbReference type="SAM" id="MobiDB-lite"/>
    </source>
</evidence>
<proteinExistence type="predicted"/>
<dbReference type="RefSeq" id="XP_007406758.1">
    <property type="nucleotide sequence ID" value="XM_007406696.1"/>
</dbReference>
<feature type="region of interest" description="Disordered" evidence="1">
    <location>
        <begin position="14"/>
        <end position="37"/>
    </location>
</feature>
<evidence type="ECO:0000313" key="3">
    <source>
        <dbReference type="Proteomes" id="UP000001072"/>
    </source>
</evidence>
<name>F4RCA6_MELLP</name>